<evidence type="ECO:0000256" key="1">
    <source>
        <dbReference type="SAM" id="SignalP"/>
    </source>
</evidence>
<dbReference type="EMBL" id="JACHNH010000001">
    <property type="protein sequence ID" value="MBB4763282.1"/>
    <property type="molecule type" value="Genomic_DNA"/>
</dbReference>
<comment type="caution">
    <text evidence="2">The sequence shown here is derived from an EMBL/GenBank/DDBJ whole genome shotgun (WGS) entry which is preliminary data.</text>
</comment>
<reference evidence="2 3" key="1">
    <citation type="submission" date="2020-08" db="EMBL/GenBank/DDBJ databases">
        <title>Sequencing the genomes of 1000 actinobacteria strains.</title>
        <authorList>
            <person name="Klenk H.-P."/>
        </authorList>
    </citation>
    <scope>NUCLEOTIDE SEQUENCE [LARGE SCALE GENOMIC DNA]</scope>
    <source>
        <strain evidence="2 3">DSM 43149</strain>
    </source>
</reference>
<evidence type="ECO:0000313" key="3">
    <source>
        <dbReference type="Proteomes" id="UP000578112"/>
    </source>
</evidence>
<dbReference type="AlphaFoldDB" id="A0A7W7MR18"/>
<dbReference type="Proteomes" id="UP000578112">
    <property type="component" value="Unassembled WGS sequence"/>
</dbReference>
<gene>
    <name evidence="2" type="ORF">BJ971_003838</name>
</gene>
<proteinExistence type="predicted"/>
<feature type="chain" id="PRO_5030541504" evidence="1">
    <location>
        <begin position="36"/>
        <end position="154"/>
    </location>
</feature>
<feature type="signal peptide" evidence="1">
    <location>
        <begin position="1"/>
        <end position="35"/>
    </location>
</feature>
<keyword evidence="1" id="KW-0732">Signal</keyword>
<dbReference type="RefSeq" id="WP_184994614.1">
    <property type="nucleotide sequence ID" value="NZ_BOMK01000010.1"/>
</dbReference>
<protein>
    <submittedName>
        <fullName evidence="2">Uncharacterized protein</fullName>
    </submittedName>
</protein>
<organism evidence="2 3">
    <name type="scientific">Actinoplanes digitatis</name>
    <dbReference type="NCBI Taxonomy" id="1868"/>
    <lineage>
        <taxon>Bacteria</taxon>
        <taxon>Bacillati</taxon>
        <taxon>Actinomycetota</taxon>
        <taxon>Actinomycetes</taxon>
        <taxon>Micromonosporales</taxon>
        <taxon>Micromonosporaceae</taxon>
        <taxon>Actinoplanes</taxon>
    </lineage>
</organism>
<evidence type="ECO:0000313" key="2">
    <source>
        <dbReference type="EMBL" id="MBB4763282.1"/>
    </source>
</evidence>
<accession>A0A7W7MR18</accession>
<name>A0A7W7MR18_9ACTN</name>
<sequence>MLSKRRKISTVLAAASLTAATGAAGLLFGAQPALAWDDANCGFRSGGPIYYWYHSYQDGAVNCQNGNVPDLASPGTYFNKTNQYADHPYDGLGDRLWNDAGSASNNDTTCAATIWYHASYTGSHLTLTRTGQAGWYSNTLGVVNNNNRSQNWSC</sequence>
<keyword evidence="3" id="KW-1185">Reference proteome</keyword>